<keyword evidence="1" id="KW-0812">Transmembrane</keyword>
<feature type="transmembrane region" description="Helical" evidence="1">
    <location>
        <begin position="108"/>
        <end position="128"/>
    </location>
</feature>
<keyword evidence="1" id="KW-0472">Membrane</keyword>
<evidence type="ECO:0000313" key="2">
    <source>
        <dbReference type="EMBL" id="MBU2689314.1"/>
    </source>
</evidence>
<gene>
    <name evidence="2" type="ORF">KJ970_00170</name>
</gene>
<comment type="caution">
    <text evidence="2">The sequence shown here is derived from an EMBL/GenBank/DDBJ whole genome shotgun (WGS) entry which is preliminary data.</text>
</comment>
<sequence>MSRDCYRIEELGEIADLPDDDPRRAHLAGCAHCQALLASVLAFKNPSVVPKGAQPQVAAAKLQQILDQKLGLGDLPAGGEGELPRRRSAPGPFHLFLSRLWRPGFRPAWGLAAICVVAVGFLMIYHHLGEISGPIVTREAATDRVAALSLHPPRALSEDQFLLSWEPVEGADGYEVLLLDADLNVQLRLPVGSDPAASVEGARLSETFGREPILWQVRALQRGEELQHSTPERLRIP</sequence>
<protein>
    <submittedName>
        <fullName evidence="2">Uncharacterized protein</fullName>
    </submittedName>
</protein>
<dbReference type="Proteomes" id="UP000777784">
    <property type="component" value="Unassembled WGS sequence"/>
</dbReference>
<name>A0A948RW19_UNCEI</name>
<dbReference type="EMBL" id="JAHJDP010000002">
    <property type="protein sequence ID" value="MBU2689314.1"/>
    <property type="molecule type" value="Genomic_DNA"/>
</dbReference>
<reference evidence="2" key="1">
    <citation type="submission" date="2021-05" db="EMBL/GenBank/DDBJ databases">
        <title>Energy efficiency and biological interactions define the core microbiome of deep oligotrophic groundwater.</title>
        <authorList>
            <person name="Mehrshad M."/>
            <person name="Lopez-Fernandez M."/>
            <person name="Bell E."/>
            <person name="Bernier-Latmani R."/>
            <person name="Bertilsson S."/>
            <person name="Dopson M."/>
        </authorList>
    </citation>
    <scope>NUCLEOTIDE SEQUENCE</scope>
    <source>
        <strain evidence="2">Modern_marine.mb.64</strain>
    </source>
</reference>
<accession>A0A948RW19</accession>
<organism evidence="2 3">
    <name type="scientific">Eiseniibacteriota bacterium</name>
    <dbReference type="NCBI Taxonomy" id="2212470"/>
    <lineage>
        <taxon>Bacteria</taxon>
        <taxon>Candidatus Eiseniibacteriota</taxon>
    </lineage>
</organism>
<keyword evidence="1" id="KW-1133">Transmembrane helix</keyword>
<proteinExistence type="predicted"/>
<dbReference type="AlphaFoldDB" id="A0A948RW19"/>
<evidence type="ECO:0000256" key="1">
    <source>
        <dbReference type="SAM" id="Phobius"/>
    </source>
</evidence>
<evidence type="ECO:0000313" key="3">
    <source>
        <dbReference type="Proteomes" id="UP000777784"/>
    </source>
</evidence>